<accession>A0AAV2DII4</accession>
<feature type="domain" description="Trichome birefringence-like C-terminal" evidence="2">
    <location>
        <begin position="1"/>
        <end position="43"/>
    </location>
</feature>
<gene>
    <name evidence="3" type="ORF">LTRI10_LOCUS15677</name>
</gene>
<keyword evidence="4" id="KW-1185">Reference proteome</keyword>
<evidence type="ECO:0000313" key="3">
    <source>
        <dbReference type="EMBL" id="CAL1373763.1"/>
    </source>
</evidence>
<organism evidence="3 4">
    <name type="scientific">Linum trigynum</name>
    <dbReference type="NCBI Taxonomy" id="586398"/>
    <lineage>
        <taxon>Eukaryota</taxon>
        <taxon>Viridiplantae</taxon>
        <taxon>Streptophyta</taxon>
        <taxon>Embryophyta</taxon>
        <taxon>Tracheophyta</taxon>
        <taxon>Spermatophyta</taxon>
        <taxon>Magnoliopsida</taxon>
        <taxon>eudicotyledons</taxon>
        <taxon>Gunneridae</taxon>
        <taxon>Pentapetalae</taxon>
        <taxon>rosids</taxon>
        <taxon>fabids</taxon>
        <taxon>Malpighiales</taxon>
        <taxon>Linaceae</taxon>
        <taxon>Linum</taxon>
    </lineage>
</organism>
<dbReference type="EMBL" id="OZ034816">
    <property type="protein sequence ID" value="CAL1373763.1"/>
    <property type="molecule type" value="Genomic_DNA"/>
</dbReference>
<protein>
    <recommendedName>
        <fullName evidence="2">Trichome birefringence-like C-terminal domain-containing protein</fullName>
    </recommendedName>
</protein>
<dbReference type="InterPro" id="IPR026057">
    <property type="entry name" value="TBL_C"/>
</dbReference>
<dbReference type="Proteomes" id="UP001497516">
    <property type="component" value="Chromosome 3"/>
</dbReference>
<evidence type="ECO:0000256" key="1">
    <source>
        <dbReference type="ARBA" id="ARBA00007727"/>
    </source>
</evidence>
<evidence type="ECO:0000313" key="4">
    <source>
        <dbReference type="Proteomes" id="UP001497516"/>
    </source>
</evidence>
<sequence length="77" mass="9067">MFVGDSISRNQFESLICMIVPSLPRRTTQLNGGDPLSSIKFWNKSRCIHISCSREFWCRIWIFESYNGQAYHVRHQS</sequence>
<evidence type="ECO:0000259" key="2">
    <source>
        <dbReference type="Pfam" id="PF13839"/>
    </source>
</evidence>
<dbReference type="AlphaFoldDB" id="A0AAV2DII4"/>
<dbReference type="Pfam" id="PF13839">
    <property type="entry name" value="PC-Esterase"/>
    <property type="match status" value="1"/>
</dbReference>
<dbReference type="GO" id="GO:0016740">
    <property type="term" value="F:transferase activity"/>
    <property type="evidence" value="ECO:0007669"/>
    <property type="project" value="InterPro"/>
</dbReference>
<comment type="similarity">
    <text evidence="1">Belongs to the PC-esterase family. TBL subfamily.</text>
</comment>
<reference evidence="3 4" key="1">
    <citation type="submission" date="2024-04" db="EMBL/GenBank/DDBJ databases">
        <authorList>
            <person name="Fracassetti M."/>
        </authorList>
    </citation>
    <scope>NUCLEOTIDE SEQUENCE [LARGE SCALE GENOMIC DNA]</scope>
</reference>
<name>A0AAV2DII4_9ROSI</name>
<proteinExistence type="inferred from homology"/>